<organism evidence="1 2">
    <name type="scientific">Pedobacter lusitanus</name>
    <dbReference type="NCBI Taxonomy" id="1503925"/>
    <lineage>
        <taxon>Bacteria</taxon>
        <taxon>Pseudomonadati</taxon>
        <taxon>Bacteroidota</taxon>
        <taxon>Sphingobacteriia</taxon>
        <taxon>Sphingobacteriales</taxon>
        <taxon>Sphingobacteriaceae</taxon>
        <taxon>Pedobacter</taxon>
    </lineage>
</organism>
<reference evidence="1 2" key="1">
    <citation type="submission" date="2015-01" db="EMBL/GenBank/DDBJ databases">
        <title>Draft genome sequence of Pedobacter sp. NL19 isolated from sludge of an effluent treatment pond in an abandoned uranium mine.</title>
        <authorList>
            <person name="Santos T."/>
            <person name="Caetano T."/>
            <person name="Covas C."/>
            <person name="Cruz A."/>
            <person name="Mendo S."/>
        </authorList>
    </citation>
    <scope>NUCLEOTIDE SEQUENCE [LARGE SCALE GENOMIC DNA]</scope>
    <source>
        <strain evidence="1 2">NL19</strain>
    </source>
</reference>
<dbReference type="AlphaFoldDB" id="A0A0D0GIY3"/>
<dbReference type="Proteomes" id="UP000032049">
    <property type="component" value="Unassembled WGS sequence"/>
</dbReference>
<evidence type="ECO:0000313" key="2">
    <source>
        <dbReference type="Proteomes" id="UP000032049"/>
    </source>
</evidence>
<dbReference type="STRING" id="1503925.TH53_17300"/>
<gene>
    <name evidence="1" type="ORF">TH53_17300</name>
</gene>
<name>A0A0D0GIY3_9SPHI</name>
<sequence>MSESIDKYKINYFLDQLTVKEYKFAMKTIPKMLNISMNTFHNYRRIKIGETQDIPYEKVKLMEILFDTESGALENTKMNGKSLVQLLKGQ</sequence>
<dbReference type="EMBL" id="JXRA01000075">
    <property type="protein sequence ID" value="KIO76085.1"/>
    <property type="molecule type" value="Genomic_DNA"/>
</dbReference>
<keyword evidence="2" id="KW-1185">Reference proteome</keyword>
<accession>A0A0D0GIY3</accession>
<proteinExistence type="predicted"/>
<comment type="caution">
    <text evidence="1">The sequence shown here is derived from an EMBL/GenBank/DDBJ whole genome shotgun (WGS) entry which is preliminary data.</text>
</comment>
<dbReference type="OrthoDB" id="768241at2"/>
<protein>
    <submittedName>
        <fullName evidence="1">Uncharacterized protein</fullName>
    </submittedName>
</protein>
<dbReference type="RefSeq" id="WP_041883656.1">
    <property type="nucleotide sequence ID" value="NZ_CP157278.1"/>
</dbReference>
<evidence type="ECO:0000313" key="1">
    <source>
        <dbReference type="EMBL" id="KIO76085.1"/>
    </source>
</evidence>